<name>A0ACA9M4R7_9GLOM</name>
<evidence type="ECO:0000313" key="2">
    <source>
        <dbReference type="Proteomes" id="UP000789366"/>
    </source>
</evidence>
<accession>A0ACA9M4R7</accession>
<proteinExistence type="predicted"/>
<dbReference type="EMBL" id="CAJVPW010006207">
    <property type="protein sequence ID" value="CAG8566032.1"/>
    <property type="molecule type" value="Genomic_DNA"/>
</dbReference>
<evidence type="ECO:0000313" key="1">
    <source>
        <dbReference type="EMBL" id="CAG8566032.1"/>
    </source>
</evidence>
<comment type="caution">
    <text evidence="1">The sequence shown here is derived from an EMBL/GenBank/DDBJ whole genome shotgun (WGS) entry which is preliminary data.</text>
</comment>
<protein>
    <submittedName>
        <fullName evidence="1">10267_t:CDS:1</fullName>
    </submittedName>
</protein>
<reference evidence="1" key="1">
    <citation type="submission" date="2021-06" db="EMBL/GenBank/DDBJ databases">
        <authorList>
            <person name="Kallberg Y."/>
            <person name="Tangrot J."/>
            <person name="Rosling A."/>
        </authorList>
    </citation>
    <scope>NUCLEOTIDE SEQUENCE</scope>
    <source>
        <strain evidence="1">28 12/20/2015</strain>
    </source>
</reference>
<gene>
    <name evidence="1" type="ORF">SPELUC_LOCUS5801</name>
</gene>
<dbReference type="Proteomes" id="UP000789366">
    <property type="component" value="Unassembled WGS sequence"/>
</dbReference>
<sequence>MPCYLDTIVKIKLTRQNETKDTGSISVWAIGSYPIGSEDNEIEIVIYVQQNPLECNTGLQAIFKREEFYSIGGKIVPGHYARSVRPKMSVATSTHLTVNSKPLESNKCLLKVFLIGTPQVKPAEIKNTDNCMIEVLITDHAGGQVHDYTVM</sequence>
<organism evidence="1 2">
    <name type="scientific">Cetraspora pellucida</name>
    <dbReference type="NCBI Taxonomy" id="1433469"/>
    <lineage>
        <taxon>Eukaryota</taxon>
        <taxon>Fungi</taxon>
        <taxon>Fungi incertae sedis</taxon>
        <taxon>Mucoromycota</taxon>
        <taxon>Glomeromycotina</taxon>
        <taxon>Glomeromycetes</taxon>
        <taxon>Diversisporales</taxon>
        <taxon>Gigasporaceae</taxon>
        <taxon>Cetraspora</taxon>
    </lineage>
</organism>
<keyword evidence="2" id="KW-1185">Reference proteome</keyword>